<comment type="caution">
    <text evidence="1">The sequence shown here is derived from an EMBL/GenBank/DDBJ whole genome shotgun (WGS) entry which is preliminary data.</text>
</comment>
<dbReference type="GO" id="GO:0003676">
    <property type="term" value="F:nucleic acid binding"/>
    <property type="evidence" value="ECO:0007669"/>
    <property type="project" value="InterPro"/>
</dbReference>
<keyword evidence="2" id="KW-1185">Reference proteome</keyword>
<dbReference type="Gene3D" id="3.30.420.10">
    <property type="entry name" value="Ribonuclease H-like superfamily/Ribonuclease H"/>
    <property type="match status" value="1"/>
</dbReference>
<proteinExistence type="predicted"/>
<protein>
    <submittedName>
        <fullName evidence="1">Uncharacterized protein</fullName>
    </submittedName>
</protein>
<dbReference type="Proteomes" id="UP000663879">
    <property type="component" value="Unassembled WGS sequence"/>
</dbReference>
<accession>A0A814GT55</accession>
<evidence type="ECO:0000313" key="1">
    <source>
        <dbReference type="EMBL" id="CAF1000747.1"/>
    </source>
</evidence>
<dbReference type="EMBL" id="CAJNOC010003860">
    <property type="protein sequence ID" value="CAF1000747.1"/>
    <property type="molecule type" value="Genomic_DNA"/>
</dbReference>
<dbReference type="InterPro" id="IPR036397">
    <property type="entry name" value="RNaseH_sf"/>
</dbReference>
<gene>
    <name evidence="1" type="ORF">OXX778_LOCUS16392</name>
</gene>
<sequence length="161" mass="19041">MKKFSKLCGTNRWVFQQDGATPYTAKISQNYCRNNLHLFLKKENWPPNSPDLNPCDYYLEILRTLQCFLEPEGIGLNPISYRDKGLKYFAYNDYISRIYRDELPIESYLSPKFESKPKEKDMFALKQWDLSEFSDDNTNFLEQSDDYADIELLNVRKCGTL</sequence>
<dbReference type="AlphaFoldDB" id="A0A814GT55"/>
<name>A0A814GT55_9BILA</name>
<evidence type="ECO:0000313" key="2">
    <source>
        <dbReference type="Proteomes" id="UP000663879"/>
    </source>
</evidence>
<reference evidence="1" key="1">
    <citation type="submission" date="2021-02" db="EMBL/GenBank/DDBJ databases">
        <authorList>
            <person name="Nowell W R."/>
        </authorList>
    </citation>
    <scope>NUCLEOTIDE SEQUENCE</scope>
    <source>
        <strain evidence="1">Ploen Becks lab</strain>
    </source>
</reference>
<dbReference type="OrthoDB" id="10006939at2759"/>
<organism evidence="1 2">
    <name type="scientific">Brachionus calyciflorus</name>
    <dbReference type="NCBI Taxonomy" id="104777"/>
    <lineage>
        <taxon>Eukaryota</taxon>
        <taxon>Metazoa</taxon>
        <taxon>Spiralia</taxon>
        <taxon>Gnathifera</taxon>
        <taxon>Rotifera</taxon>
        <taxon>Eurotatoria</taxon>
        <taxon>Monogononta</taxon>
        <taxon>Pseudotrocha</taxon>
        <taxon>Ploima</taxon>
        <taxon>Brachionidae</taxon>
        <taxon>Brachionus</taxon>
    </lineage>
</organism>